<dbReference type="PANTHER" id="PTHR21496">
    <property type="entry name" value="FERREDOXIN-RELATED"/>
    <property type="match status" value="1"/>
</dbReference>
<dbReference type="OrthoDB" id="5243643at2"/>
<evidence type="ECO:0000256" key="4">
    <source>
        <dbReference type="ARBA" id="ARBA00023014"/>
    </source>
</evidence>
<comment type="cofactor">
    <cofactor evidence="5">
        <name>[2Fe-2S] cluster</name>
        <dbReference type="ChEBI" id="CHEBI:190135"/>
    </cofactor>
</comment>
<evidence type="ECO:0000256" key="5">
    <source>
        <dbReference type="ARBA" id="ARBA00034078"/>
    </source>
</evidence>
<evidence type="ECO:0000256" key="2">
    <source>
        <dbReference type="ARBA" id="ARBA00022723"/>
    </source>
</evidence>
<feature type="compositionally biased region" description="Low complexity" evidence="7">
    <location>
        <begin position="111"/>
        <end position="123"/>
    </location>
</feature>
<evidence type="ECO:0000256" key="3">
    <source>
        <dbReference type="ARBA" id="ARBA00023004"/>
    </source>
</evidence>
<evidence type="ECO:0000313" key="9">
    <source>
        <dbReference type="EMBL" id="SOR77808.1"/>
    </source>
</evidence>
<keyword evidence="1" id="KW-0001">2Fe-2S</keyword>
<keyword evidence="9" id="KW-0560">Oxidoreductase</keyword>
<evidence type="ECO:0000313" key="10">
    <source>
        <dbReference type="Proteomes" id="UP000235464"/>
    </source>
</evidence>
<dbReference type="GO" id="GO:0016705">
    <property type="term" value="F:oxidoreductase activity, acting on paired donors, with incorporation or reduction of molecular oxygen"/>
    <property type="evidence" value="ECO:0007669"/>
    <property type="project" value="UniProtKB-ARBA"/>
</dbReference>
<keyword evidence="4" id="KW-0411">Iron-sulfur</keyword>
<dbReference type="GO" id="GO:0046872">
    <property type="term" value="F:metal ion binding"/>
    <property type="evidence" value="ECO:0007669"/>
    <property type="project" value="UniProtKB-KW"/>
</dbReference>
<dbReference type="InterPro" id="IPR017941">
    <property type="entry name" value="Rieske_2Fe-2S"/>
</dbReference>
<dbReference type="EMBL" id="LT963352">
    <property type="protein sequence ID" value="SOR77808.1"/>
    <property type="molecule type" value="Genomic_DNA"/>
</dbReference>
<dbReference type="GO" id="GO:0004497">
    <property type="term" value="F:monooxygenase activity"/>
    <property type="evidence" value="ECO:0007669"/>
    <property type="project" value="UniProtKB-ARBA"/>
</dbReference>
<dbReference type="Proteomes" id="UP000235464">
    <property type="component" value="Chromosome I"/>
</dbReference>
<feature type="domain" description="Rieske" evidence="8">
    <location>
        <begin position="3"/>
        <end position="107"/>
    </location>
</feature>
<dbReference type="SUPFAM" id="SSF50022">
    <property type="entry name" value="ISP domain"/>
    <property type="match status" value="1"/>
</dbReference>
<keyword evidence="3" id="KW-0408">Iron</keyword>
<dbReference type="Gene3D" id="2.102.10.10">
    <property type="entry name" value="Rieske [2Fe-2S] iron-sulphur domain"/>
    <property type="match status" value="1"/>
</dbReference>
<protein>
    <submittedName>
        <fullName evidence="9">Anthranilate 1,2-dioxygenase ferredoxin subunit</fullName>
    </submittedName>
</protein>
<dbReference type="RefSeq" id="WP_010034342.1">
    <property type="nucleotide sequence ID" value="NZ_LT962942.1"/>
</dbReference>
<evidence type="ECO:0000256" key="1">
    <source>
        <dbReference type="ARBA" id="ARBA00022714"/>
    </source>
</evidence>
<reference evidence="10" key="1">
    <citation type="submission" date="2017-11" db="EMBL/GenBank/DDBJ databases">
        <authorList>
            <person name="Wibberg D."/>
        </authorList>
    </citation>
    <scope>NUCLEOTIDE SEQUENCE [LARGE SCALE GENOMIC DNA]</scope>
</reference>
<accession>A0A2N9B3B3</accession>
<comment type="similarity">
    <text evidence="6">Belongs to the bacterial ring-hydroxylating dioxygenase ferredoxin component family.</text>
</comment>
<dbReference type="GO" id="GO:0051537">
    <property type="term" value="F:2 iron, 2 sulfur cluster binding"/>
    <property type="evidence" value="ECO:0007669"/>
    <property type="project" value="UniProtKB-KW"/>
</dbReference>
<dbReference type="AlphaFoldDB" id="A0A2N9B3B3"/>
<organism evidence="9 10">
    <name type="scientific">Streptomyces chartreusis NRRL 3882</name>
    <dbReference type="NCBI Taxonomy" id="1079985"/>
    <lineage>
        <taxon>Bacteria</taxon>
        <taxon>Bacillati</taxon>
        <taxon>Actinomycetota</taxon>
        <taxon>Actinomycetes</taxon>
        <taxon>Kitasatosporales</taxon>
        <taxon>Streptomycetaceae</taxon>
        <taxon>Streptomyces</taxon>
    </lineage>
</organism>
<gene>
    <name evidence="9" type="primary">andAb</name>
    <name evidence="9" type="ORF">SCNRRL3882_1277</name>
</gene>
<dbReference type="CDD" id="cd03467">
    <property type="entry name" value="Rieske"/>
    <property type="match status" value="1"/>
</dbReference>
<dbReference type="PANTHER" id="PTHR21496:SF0">
    <property type="entry name" value="RIESKE DOMAIN-CONTAINING PROTEIN"/>
    <property type="match status" value="1"/>
</dbReference>
<keyword evidence="9" id="KW-0223">Dioxygenase</keyword>
<dbReference type="PROSITE" id="PS51296">
    <property type="entry name" value="RIESKE"/>
    <property type="match status" value="1"/>
</dbReference>
<feature type="region of interest" description="Disordered" evidence="7">
    <location>
        <begin position="104"/>
        <end position="125"/>
    </location>
</feature>
<dbReference type="GO" id="GO:0051213">
    <property type="term" value="F:dioxygenase activity"/>
    <property type="evidence" value="ECO:0007669"/>
    <property type="project" value="UniProtKB-KW"/>
</dbReference>
<evidence type="ECO:0000256" key="7">
    <source>
        <dbReference type="SAM" id="MobiDB-lite"/>
    </source>
</evidence>
<proteinExistence type="inferred from homology"/>
<sequence>MQYVVGTVTEFEERRAKIVQIGNRTVGVFRINDEYYALRNYCPHQGAPLCAGKVLPNLSAQDGRRVDVDEETWFVACPWHGWEYDIRTGQSYFGADHPPARGYHVSVTAEPAGSPAPGRSPGPFVADSYEVRVQDRYVVVDTSRRPDRPPR</sequence>
<name>A0A2N9B3B3_STRCX</name>
<keyword evidence="2" id="KW-0479">Metal-binding</keyword>
<evidence type="ECO:0000256" key="6">
    <source>
        <dbReference type="ARBA" id="ARBA00038001"/>
    </source>
</evidence>
<keyword evidence="10" id="KW-1185">Reference proteome</keyword>
<dbReference type="Pfam" id="PF00355">
    <property type="entry name" value="Rieske"/>
    <property type="match status" value="1"/>
</dbReference>
<evidence type="ECO:0000259" key="8">
    <source>
        <dbReference type="PROSITE" id="PS51296"/>
    </source>
</evidence>
<dbReference type="InterPro" id="IPR036922">
    <property type="entry name" value="Rieske_2Fe-2S_sf"/>
</dbReference>